<dbReference type="PROSITE" id="PS51211">
    <property type="entry name" value="VITELLOGENIN"/>
    <property type="match status" value="1"/>
</dbReference>
<evidence type="ECO:0000256" key="5">
    <source>
        <dbReference type="PROSITE-ProRule" id="PRU00557"/>
    </source>
</evidence>
<evidence type="ECO:0000259" key="7">
    <source>
        <dbReference type="PROSITE" id="PS51211"/>
    </source>
</evidence>
<dbReference type="PANTHER" id="PTHR23345">
    <property type="entry name" value="VITELLOGENIN-RELATED"/>
    <property type="match status" value="1"/>
</dbReference>
<evidence type="ECO:0000256" key="4">
    <source>
        <dbReference type="ARBA" id="ARBA00023180"/>
    </source>
</evidence>
<dbReference type="EMBL" id="CAXKWB010011464">
    <property type="protein sequence ID" value="CAL4101490.1"/>
    <property type="molecule type" value="Genomic_DNA"/>
</dbReference>
<feature type="domain" description="Vitellogenin" evidence="7">
    <location>
        <begin position="18"/>
        <end position="735"/>
    </location>
</feature>
<accession>A0AAV2QYL1</accession>
<reference evidence="8 9" key="1">
    <citation type="submission" date="2024-05" db="EMBL/GenBank/DDBJ databases">
        <authorList>
            <person name="Wallberg A."/>
        </authorList>
    </citation>
    <scope>NUCLEOTIDE SEQUENCE [LARGE SCALE GENOMIC DNA]</scope>
</reference>
<dbReference type="SUPFAM" id="SSF56968">
    <property type="entry name" value="Lipovitellin-phosvitin complex, beta-sheet shell regions"/>
    <property type="match status" value="1"/>
</dbReference>
<dbReference type="Pfam" id="PF01347">
    <property type="entry name" value="Vitellogenin_N"/>
    <property type="match status" value="1"/>
</dbReference>
<keyword evidence="1 6" id="KW-0732">Signal</keyword>
<dbReference type="InterPro" id="IPR015819">
    <property type="entry name" value="Lipid_transp_b-sht_shell"/>
</dbReference>
<dbReference type="InterPro" id="IPR001747">
    <property type="entry name" value="Vitellogenin_N"/>
</dbReference>
<evidence type="ECO:0000313" key="9">
    <source>
        <dbReference type="Proteomes" id="UP001497623"/>
    </source>
</evidence>
<gene>
    <name evidence="8" type="ORF">MNOR_LOCUS17023</name>
</gene>
<dbReference type="InterPro" id="IPR011030">
    <property type="entry name" value="Lipovitellin_superhlx_dom"/>
</dbReference>
<dbReference type="SMART" id="SM00638">
    <property type="entry name" value="LPD_N"/>
    <property type="match status" value="1"/>
</dbReference>
<comment type="caution">
    <text evidence="8">The sequence shown here is derived from an EMBL/GenBank/DDBJ whole genome shotgun (WGS) entry which is preliminary data.</text>
</comment>
<dbReference type="GO" id="GO:0005319">
    <property type="term" value="F:lipid transporter activity"/>
    <property type="evidence" value="ECO:0007669"/>
    <property type="project" value="InterPro"/>
</dbReference>
<dbReference type="SUPFAM" id="SSF48431">
    <property type="entry name" value="Lipovitellin-phosvitin complex, superhelical domain"/>
    <property type="match status" value="1"/>
</dbReference>
<keyword evidence="3" id="KW-1015">Disulfide bond</keyword>
<comment type="caution">
    <text evidence="5">Lacks conserved residue(s) required for the propagation of feature annotation.</text>
</comment>
<dbReference type="Proteomes" id="UP001497623">
    <property type="component" value="Unassembled WGS sequence"/>
</dbReference>
<protein>
    <recommendedName>
        <fullName evidence="7">Vitellogenin domain-containing protein</fullName>
    </recommendedName>
</protein>
<proteinExistence type="predicted"/>
<keyword evidence="9" id="KW-1185">Reference proteome</keyword>
<sequence length="1404" mass="156686">MKILLLLLLLFGGLCHGMQPGLEYVYDYQGTVYSGIPQLKINQVAAAGLAAKITLQALTPDTIMAKLASPHVGEVNEVLCTSPHAGLPITHQALVDGNIEKPFLINVHQGGAMSFKVPAEEPVWITNIRKSIVHMLRVAPLEASLKTAQGSKSAYDSLLFNGTTAFESMEDSLSGTCNTLYTMSLLPEDLAAKEAWVSQTTMEEDIQSGVSENIPFINKKYWNLQRATDFHNCNKKVFLKRDGTPLDCRPGWLMCEPQTEQSSVGTYVLRGNSDGMRIERATVEGSISFPALDQTSESIHTITNQTLLLRAVRSIAEELKVDSPVQSVDSFHFQYKPMVQGATREATIEELVSAVDLDQHHINTAKVNVVNKIVDMASFVNSRILENNVDQQHIDHLHSVANAVSLMDLDTIRDIYQQISQGKSYDTESVHIKLFTEVLLMAGSEQSMHVLYEVMDAAAPEQRDAMLHNCAMSILDITSPQILHPIMDLLLYKLDMQKEPMAKSISIINLGSVIQRLCVRTRSTSEVTPKCETDSILNTFIPYMEAKLKSENEAWKQIVYVQALANLGHPRIINVLRPVLFGSDKYDVRVRNMALWALRSDSMPKESKTQITNMLMKLFQHQAENFEIRGNAFLVLHLWKPNLAWWQKTAISTWREPSKQVAALITHTLATRSMEDTDMGRLAKLSLPLAKPAPVASILTSFSKNMITYLSMKTPVSMSILASLANTAGLVPKQLYYMLQNSFLNPNYYSYMFAIQSQGIDEILRTVSIFMKASNTKTAVQRGVLKTARTLYEQIKEALGTEMKHSPEKAEVIIWAQFFRSFQFVLPIIADLDSKKLVRTLIAPLKRFRMKPKYLFLKIKGVFIIPIIGSLELPFILQIIGSPSMNLLKTDMGTHKNIVQPIDLTFFDHNTLFLHNTKVKVMSATALPWNKKYVAAGVNHVQSITLPIKLALNINIPKSQLQTTLKLMADKVELLGVTNTPYTGLLTTMPLMTEETSDVKPVQANDILFDAEKEILGSVGLGARLVWKGDFEDPFTFPNIYHRLASMSPVPSVSSFIPNTLKMWSMRVRLDNTVSATKGFTFIINYVSSEKTSSSIILEYETENVASIHQIQQNYKFLPDGKIHSIQVELKLIGSNPQAYKVVASMSSPAASAAPTTNTKYQITLTSGNSVQMCLNIKSTSPTMIPLSQYKDVISQAFENFVKIEYLEGENCQGTVPLAKINSRDFILFLDWSMSPITSLEKAIRISGLSDNRNICKYSEYYVFWSTIASKLAIVLALKVNIYGKCTVFVGFQIPLGTFNIHMLGGHTLMPINMVADLNATYNLSVRNLTSAAFDGDPRSCWSQATLEGHHLASSSSASPLYKFLWRYISAHLVSHLHQSLICSFSSIVFPAESNSFWKFTASS</sequence>
<feature type="chain" id="PRO_5043797144" description="Vitellogenin domain-containing protein" evidence="6">
    <location>
        <begin position="18"/>
        <end position="1404"/>
    </location>
</feature>
<keyword evidence="2" id="KW-0758">Storage protein</keyword>
<dbReference type="Gene3D" id="1.25.10.20">
    <property type="entry name" value="Vitellinogen, superhelical"/>
    <property type="match status" value="1"/>
</dbReference>
<feature type="signal peptide" evidence="6">
    <location>
        <begin position="1"/>
        <end position="17"/>
    </location>
</feature>
<dbReference type="InterPro" id="IPR050733">
    <property type="entry name" value="Vitellogenin/Apolipophorin"/>
</dbReference>
<evidence type="ECO:0000313" key="8">
    <source>
        <dbReference type="EMBL" id="CAL4101490.1"/>
    </source>
</evidence>
<keyword evidence="4" id="KW-0325">Glycoprotein</keyword>
<evidence type="ECO:0000256" key="3">
    <source>
        <dbReference type="ARBA" id="ARBA00023157"/>
    </source>
</evidence>
<evidence type="ECO:0000256" key="2">
    <source>
        <dbReference type="ARBA" id="ARBA00022761"/>
    </source>
</evidence>
<evidence type="ECO:0000256" key="6">
    <source>
        <dbReference type="SAM" id="SignalP"/>
    </source>
</evidence>
<organism evidence="8 9">
    <name type="scientific">Meganyctiphanes norvegica</name>
    <name type="common">Northern krill</name>
    <name type="synonym">Thysanopoda norvegica</name>
    <dbReference type="NCBI Taxonomy" id="48144"/>
    <lineage>
        <taxon>Eukaryota</taxon>
        <taxon>Metazoa</taxon>
        <taxon>Ecdysozoa</taxon>
        <taxon>Arthropoda</taxon>
        <taxon>Crustacea</taxon>
        <taxon>Multicrustacea</taxon>
        <taxon>Malacostraca</taxon>
        <taxon>Eumalacostraca</taxon>
        <taxon>Eucarida</taxon>
        <taxon>Euphausiacea</taxon>
        <taxon>Euphausiidae</taxon>
        <taxon>Meganyctiphanes</taxon>
    </lineage>
</organism>
<dbReference type="Gene3D" id="2.30.230.10">
    <property type="entry name" value="Lipovitellin, beta-sheet shell regions, chain A"/>
    <property type="match status" value="1"/>
</dbReference>
<feature type="non-terminal residue" evidence="8">
    <location>
        <position position="1404"/>
    </location>
</feature>
<name>A0AAV2QYL1_MEGNR</name>
<dbReference type="InterPro" id="IPR015816">
    <property type="entry name" value="Vitellinogen_b-sht_N"/>
</dbReference>
<evidence type="ECO:0000256" key="1">
    <source>
        <dbReference type="ARBA" id="ARBA00022729"/>
    </source>
</evidence>
<dbReference type="PANTHER" id="PTHR23345:SF15">
    <property type="entry name" value="VITELLOGENIN 1-RELATED"/>
    <property type="match status" value="1"/>
</dbReference>